<evidence type="ECO:0000313" key="2">
    <source>
        <dbReference type="WBParaSite" id="RSKR_0000197200.1"/>
    </source>
</evidence>
<protein>
    <submittedName>
        <fullName evidence="2">MSP domain-containing protein</fullName>
    </submittedName>
</protein>
<dbReference type="WBParaSite" id="RSKR_0000197200.1">
    <property type="protein sequence ID" value="RSKR_0000197200.1"/>
    <property type="gene ID" value="RSKR_0000197200"/>
</dbReference>
<reference evidence="2" key="1">
    <citation type="submission" date="2016-11" db="UniProtKB">
        <authorList>
            <consortium name="WormBaseParasite"/>
        </authorList>
    </citation>
    <scope>IDENTIFICATION</scope>
    <source>
        <strain evidence="2">KR3021</strain>
    </source>
</reference>
<dbReference type="Proteomes" id="UP000095286">
    <property type="component" value="Unplaced"/>
</dbReference>
<evidence type="ECO:0000313" key="1">
    <source>
        <dbReference type="Proteomes" id="UP000095286"/>
    </source>
</evidence>
<sequence length="290" mass="32950">MTQTQQYLMVNTKGSTVMDDEFMQRKNEFEMNLSYKIGSLKKDSPDYIGVYEAEWHTNENINADSLTSNSTSSGSDSEKSKSSDNYCSPSSKRSKLNYSPSISSLNKEITKRGVSRMQKNSCTDESKGNSGGYQFTIMKNVHIPRTSYLHYNNKDTKYSYDVFDCISMSNGKYIPEQSSNVEMQFTHQPRGVFNKGDPIYCDKHSNKCNNLLNLQASDKTKIFKTFAAKFENGSSVNEVVYINSTFKTVVSRTIAVKNPNPGMKRMLIIVLVVNNLLLSYFHVVHSRINY</sequence>
<organism evidence="1 2">
    <name type="scientific">Rhabditophanes sp. KR3021</name>
    <dbReference type="NCBI Taxonomy" id="114890"/>
    <lineage>
        <taxon>Eukaryota</taxon>
        <taxon>Metazoa</taxon>
        <taxon>Ecdysozoa</taxon>
        <taxon>Nematoda</taxon>
        <taxon>Chromadorea</taxon>
        <taxon>Rhabditida</taxon>
        <taxon>Tylenchina</taxon>
        <taxon>Panagrolaimomorpha</taxon>
        <taxon>Strongyloidoidea</taxon>
        <taxon>Alloionematidae</taxon>
        <taxon>Rhabditophanes</taxon>
    </lineage>
</organism>
<name>A0AC35TLB3_9BILA</name>
<proteinExistence type="predicted"/>
<accession>A0AC35TLB3</accession>